<dbReference type="OrthoDB" id="9798708at2"/>
<dbReference type="Proteomes" id="UP000240912">
    <property type="component" value="Unassembled WGS sequence"/>
</dbReference>
<keyword evidence="3" id="KW-1185">Reference proteome</keyword>
<dbReference type="EMBL" id="PYLS01000004">
    <property type="protein sequence ID" value="PST84099.1"/>
    <property type="molecule type" value="Genomic_DNA"/>
</dbReference>
<name>A0A2T3HNU0_9SPHI</name>
<dbReference type="InterPro" id="IPR032820">
    <property type="entry name" value="ATPase_put"/>
</dbReference>
<organism evidence="2 3">
    <name type="scientific">Pedobacter yulinensis</name>
    <dbReference type="NCBI Taxonomy" id="2126353"/>
    <lineage>
        <taxon>Bacteria</taxon>
        <taxon>Pseudomonadati</taxon>
        <taxon>Bacteroidota</taxon>
        <taxon>Sphingobacteriia</taxon>
        <taxon>Sphingobacteriales</taxon>
        <taxon>Sphingobacteriaceae</taxon>
        <taxon>Pedobacter</taxon>
    </lineage>
</organism>
<reference evidence="2 3" key="1">
    <citation type="submission" date="2018-03" db="EMBL/GenBank/DDBJ databases">
        <authorList>
            <person name="Keele B.F."/>
        </authorList>
    </citation>
    <scope>NUCLEOTIDE SEQUENCE [LARGE SCALE GENOMIC DNA]</scope>
    <source>
        <strain evidence="2 3">YL28-9</strain>
    </source>
</reference>
<evidence type="ECO:0000313" key="3">
    <source>
        <dbReference type="Proteomes" id="UP000240912"/>
    </source>
</evidence>
<proteinExistence type="predicted"/>
<feature type="transmembrane region" description="Helical" evidence="1">
    <location>
        <begin position="12"/>
        <end position="33"/>
    </location>
</feature>
<protein>
    <recommendedName>
        <fullName evidence="4">F0F1-ATPase subunit</fullName>
    </recommendedName>
</protein>
<dbReference type="AlphaFoldDB" id="A0A2T3HNU0"/>
<keyword evidence="1" id="KW-0812">Transmembrane</keyword>
<gene>
    <name evidence="2" type="ORF">C7T94_05035</name>
</gene>
<dbReference type="Pfam" id="PF09527">
    <property type="entry name" value="ATPase_gene1"/>
    <property type="match status" value="1"/>
</dbReference>
<sequence>MEPEKRKRELTNFARYSAIGFQLLAIIGLFTFIGHQIDKSRPGKTPLFTALFGLIGVCGGLYQTIRQLMRNR</sequence>
<comment type="caution">
    <text evidence="2">The sequence shown here is derived from an EMBL/GenBank/DDBJ whole genome shotgun (WGS) entry which is preliminary data.</text>
</comment>
<evidence type="ECO:0000256" key="1">
    <source>
        <dbReference type="SAM" id="Phobius"/>
    </source>
</evidence>
<dbReference type="RefSeq" id="WP_107214183.1">
    <property type="nucleotide sequence ID" value="NZ_KZ686268.1"/>
</dbReference>
<evidence type="ECO:0000313" key="2">
    <source>
        <dbReference type="EMBL" id="PST84099.1"/>
    </source>
</evidence>
<keyword evidence="1" id="KW-1133">Transmembrane helix</keyword>
<evidence type="ECO:0008006" key="4">
    <source>
        <dbReference type="Google" id="ProtNLM"/>
    </source>
</evidence>
<accession>A0A2T3HNU0</accession>
<keyword evidence="1" id="KW-0472">Membrane</keyword>
<feature type="transmembrane region" description="Helical" evidence="1">
    <location>
        <begin position="45"/>
        <end position="65"/>
    </location>
</feature>